<feature type="transmembrane region" description="Helical" evidence="11">
    <location>
        <begin position="655"/>
        <end position="676"/>
    </location>
</feature>
<organism evidence="13 14">
    <name type="scientific">Haliscomenobacter hydrossis (strain ATCC 27775 / DSM 1100 / LMG 10767 / O)</name>
    <dbReference type="NCBI Taxonomy" id="760192"/>
    <lineage>
        <taxon>Bacteria</taxon>
        <taxon>Pseudomonadati</taxon>
        <taxon>Bacteroidota</taxon>
        <taxon>Saprospiria</taxon>
        <taxon>Saprospirales</taxon>
        <taxon>Haliscomenobacteraceae</taxon>
        <taxon>Haliscomenobacter</taxon>
    </lineage>
</organism>
<dbReference type="PRINTS" id="PR00120">
    <property type="entry name" value="HATPASE"/>
</dbReference>
<dbReference type="HOGENOM" id="CLU_002360_1_1_10"/>
<comment type="similarity">
    <text evidence="2">Belongs to the cation transport ATPase (P-type) (TC 3.A.3) family. Type IIA subfamily.</text>
</comment>
<keyword evidence="9 11" id="KW-1133">Transmembrane helix</keyword>
<dbReference type="FunFam" id="3.40.50.1000:FF:000028">
    <property type="entry name" value="Calcium-transporting P-type ATPase, putative"/>
    <property type="match status" value="1"/>
</dbReference>
<dbReference type="STRING" id="760192.Halhy_0874"/>
<dbReference type="GO" id="GO:0046873">
    <property type="term" value="F:metal ion transmembrane transporter activity"/>
    <property type="evidence" value="ECO:0007669"/>
    <property type="project" value="UniProtKB-ARBA"/>
</dbReference>
<evidence type="ECO:0000313" key="14">
    <source>
        <dbReference type="Proteomes" id="UP000008461"/>
    </source>
</evidence>
<dbReference type="SFLD" id="SFLDG00002">
    <property type="entry name" value="C1.7:_P-type_atpase_like"/>
    <property type="match status" value="1"/>
</dbReference>
<dbReference type="Pfam" id="PF13246">
    <property type="entry name" value="Cation_ATPase"/>
    <property type="match status" value="1"/>
</dbReference>
<proteinExistence type="inferred from homology"/>
<dbReference type="GO" id="GO:0046872">
    <property type="term" value="F:metal ion binding"/>
    <property type="evidence" value="ECO:0007669"/>
    <property type="project" value="UniProtKB-KW"/>
</dbReference>
<evidence type="ECO:0000259" key="12">
    <source>
        <dbReference type="SMART" id="SM00831"/>
    </source>
</evidence>
<feature type="transmembrane region" description="Helical" evidence="11">
    <location>
        <begin position="49"/>
        <end position="74"/>
    </location>
</feature>
<gene>
    <name evidence="13" type="ordered locus">Halhy_0874</name>
</gene>
<keyword evidence="4 11" id="KW-0812">Transmembrane</keyword>
<protein>
    <submittedName>
        <fullName evidence="13">ATPase, P-type (Transporting), HAD superfamily, subfamily IC</fullName>
    </submittedName>
</protein>
<dbReference type="SUPFAM" id="SSF56784">
    <property type="entry name" value="HAD-like"/>
    <property type="match status" value="1"/>
</dbReference>
<evidence type="ECO:0000256" key="1">
    <source>
        <dbReference type="ARBA" id="ARBA00004651"/>
    </source>
</evidence>
<dbReference type="FunFam" id="3.40.50.1000:FF:000001">
    <property type="entry name" value="Phospholipid-transporting ATPase IC"/>
    <property type="match status" value="1"/>
</dbReference>
<feature type="transmembrane region" description="Helical" evidence="11">
    <location>
        <begin position="789"/>
        <end position="812"/>
    </location>
</feature>
<dbReference type="GO" id="GO:0005524">
    <property type="term" value="F:ATP binding"/>
    <property type="evidence" value="ECO:0007669"/>
    <property type="project" value="UniProtKB-KW"/>
</dbReference>
<evidence type="ECO:0000256" key="10">
    <source>
        <dbReference type="ARBA" id="ARBA00023136"/>
    </source>
</evidence>
<dbReference type="Pfam" id="PF00689">
    <property type="entry name" value="Cation_ATPase_C"/>
    <property type="match status" value="1"/>
</dbReference>
<keyword evidence="14" id="KW-1185">Reference proteome</keyword>
<evidence type="ECO:0000256" key="8">
    <source>
        <dbReference type="ARBA" id="ARBA00022967"/>
    </source>
</evidence>
<dbReference type="PRINTS" id="PR00119">
    <property type="entry name" value="CATATPASE"/>
</dbReference>
<dbReference type="OrthoDB" id="1521937at2"/>
<dbReference type="SUPFAM" id="SSF81665">
    <property type="entry name" value="Calcium ATPase, transmembrane domain M"/>
    <property type="match status" value="1"/>
</dbReference>
<dbReference type="PROSITE" id="PS00154">
    <property type="entry name" value="ATPASE_E1_E2"/>
    <property type="match status" value="1"/>
</dbReference>
<dbReference type="Proteomes" id="UP000008461">
    <property type="component" value="Chromosome"/>
</dbReference>
<dbReference type="InterPro" id="IPR018303">
    <property type="entry name" value="ATPase_P-typ_P_site"/>
</dbReference>
<dbReference type="CDD" id="cd02089">
    <property type="entry name" value="P-type_ATPase_Ca_prok"/>
    <property type="match status" value="1"/>
</dbReference>
<dbReference type="SUPFAM" id="SSF81653">
    <property type="entry name" value="Calcium ATPase, transduction domain A"/>
    <property type="match status" value="1"/>
</dbReference>
<feature type="transmembrane region" description="Helical" evidence="11">
    <location>
        <begin position="682"/>
        <end position="703"/>
    </location>
</feature>
<evidence type="ECO:0000256" key="9">
    <source>
        <dbReference type="ARBA" id="ARBA00022989"/>
    </source>
</evidence>
<dbReference type="Gene3D" id="3.40.50.1000">
    <property type="entry name" value="HAD superfamily/HAD-like"/>
    <property type="match status" value="1"/>
</dbReference>
<dbReference type="InterPro" id="IPR023299">
    <property type="entry name" value="ATPase_P-typ_cyto_dom_N"/>
</dbReference>
<keyword evidence="8" id="KW-1278">Translocase</keyword>
<evidence type="ECO:0000256" key="2">
    <source>
        <dbReference type="ARBA" id="ARBA00005675"/>
    </source>
</evidence>
<dbReference type="GO" id="GO:0016887">
    <property type="term" value="F:ATP hydrolysis activity"/>
    <property type="evidence" value="ECO:0007669"/>
    <property type="project" value="InterPro"/>
</dbReference>
<dbReference type="FunFam" id="2.70.150.10:FF:000016">
    <property type="entry name" value="Calcium-transporting P-type ATPase putative"/>
    <property type="match status" value="1"/>
</dbReference>
<accession>F4L557</accession>
<dbReference type="InterPro" id="IPR059000">
    <property type="entry name" value="ATPase_P-type_domA"/>
</dbReference>
<keyword evidence="7" id="KW-0067">ATP-binding</keyword>
<dbReference type="GO" id="GO:0098662">
    <property type="term" value="P:inorganic cation transmembrane transport"/>
    <property type="evidence" value="ECO:0007669"/>
    <property type="project" value="UniProtKB-ARBA"/>
</dbReference>
<dbReference type="InterPro" id="IPR004014">
    <property type="entry name" value="ATPase_P-typ_cation-transptr_N"/>
</dbReference>
<dbReference type="GO" id="GO:0005886">
    <property type="term" value="C:plasma membrane"/>
    <property type="evidence" value="ECO:0007669"/>
    <property type="project" value="UniProtKB-SubCell"/>
</dbReference>
<dbReference type="Gene3D" id="2.70.150.10">
    <property type="entry name" value="Calcium-transporting ATPase, cytoplasmic transduction domain A"/>
    <property type="match status" value="1"/>
</dbReference>
<feature type="transmembrane region" description="Helical" evidence="11">
    <location>
        <begin position="269"/>
        <end position="294"/>
    </location>
</feature>
<dbReference type="Pfam" id="PF00690">
    <property type="entry name" value="Cation_ATPase_N"/>
    <property type="match status" value="1"/>
</dbReference>
<dbReference type="GO" id="GO:0015662">
    <property type="term" value="F:P-type ion transporter activity"/>
    <property type="evidence" value="ECO:0007669"/>
    <property type="project" value="UniProtKB-ARBA"/>
</dbReference>
<evidence type="ECO:0000256" key="6">
    <source>
        <dbReference type="ARBA" id="ARBA00022741"/>
    </source>
</evidence>
<dbReference type="InterPro" id="IPR036412">
    <property type="entry name" value="HAD-like_sf"/>
</dbReference>
<keyword evidence="10 11" id="KW-0472">Membrane</keyword>
<keyword evidence="5" id="KW-0479">Metal-binding</keyword>
<dbReference type="eggNOG" id="COG0474">
    <property type="taxonomic scope" value="Bacteria"/>
</dbReference>
<feature type="domain" description="Cation-transporting P-type ATPase N-terminal" evidence="12">
    <location>
        <begin position="3"/>
        <end position="76"/>
    </location>
</feature>
<dbReference type="InterPro" id="IPR023298">
    <property type="entry name" value="ATPase_P-typ_TM_dom_sf"/>
</dbReference>
<feature type="transmembrane region" description="Helical" evidence="11">
    <location>
        <begin position="723"/>
        <end position="746"/>
    </location>
</feature>
<name>F4L557_HALH1</name>
<dbReference type="Pfam" id="PF08282">
    <property type="entry name" value="Hydrolase_3"/>
    <property type="match status" value="1"/>
</dbReference>
<dbReference type="PANTHER" id="PTHR42861">
    <property type="entry name" value="CALCIUM-TRANSPORTING ATPASE"/>
    <property type="match status" value="1"/>
</dbReference>
<dbReference type="NCBIfam" id="TIGR01494">
    <property type="entry name" value="ATPase_P-type"/>
    <property type="match status" value="3"/>
</dbReference>
<dbReference type="Gene3D" id="1.20.1110.10">
    <property type="entry name" value="Calcium-transporting ATPase, transmembrane domain"/>
    <property type="match status" value="2"/>
</dbReference>
<evidence type="ECO:0000256" key="5">
    <source>
        <dbReference type="ARBA" id="ARBA00022723"/>
    </source>
</evidence>
<dbReference type="InterPro" id="IPR023214">
    <property type="entry name" value="HAD_sf"/>
</dbReference>
<dbReference type="InterPro" id="IPR044492">
    <property type="entry name" value="P_typ_ATPase_HD_dom"/>
</dbReference>
<dbReference type="SMART" id="SM00831">
    <property type="entry name" value="Cation_ATPase_N"/>
    <property type="match status" value="1"/>
</dbReference>
<dbReference type="AlphaFoldDB" id="F4L557"/>
<dbReference type="Pfam" id="PF00122">
    <property type="entry name" value="E1-E2_ATPase"/>
    <property type="match status" value="1"/>
</dbReference>
<dbReference type="EMBL" id="CP002691">
    <property type="protein sequence ID" value="AEE48778.1"/>
    <property type="molecule type" value="Genomic_DNA"/>
</dbReference>
<feature type="transmembrane region" description="Helical" evidence="11">
    <location>
        <begin position="244"/>
        <end position="263"/>
    </location>
</feature>
<dbReference type="InterPro" id="IPR001757">
    <property type="entry name" value="P_typ_ATPase"/>
</dbReference>
<dbReference type="KEGG" id="hhy:Halhy_0874"/>
<dbReference type="GO" id="GO:0019829">
    <property type="term" value="F:ATPase-coupled monoatomic cation transmembrane transporter activity"/>
    <property type="evidence" value="ECO:0007669"/>
    <property type="project" value="UniProtKB-ARBA"/>
</dbReference>
<dbReference type="InterPro" id="IPR008250">
    <property type="entry name" value="ATPase_P-typ_transduc_dom_A_sf"/>
</dbReference>
<dbReference type="SFLD" id="SFLDF00027">
    <property type="entry name" value="p-type_atpase"/>
    <property type="match status" value="1"/>
</dbReference>
<reference evidence="13 14" key="1">
    <citation type="journal article" date="2011" name="Stand. Genomic Sci.">
        <title>Complete genome sequence of Haliscomenobacter hydrossis type strain (O).</title>
        <authorList>
            <consortium name="US DOE Joint Genome Institute (JGI-PGF)"/>
            <person name="Daligault H."/>
            <person name="Lapidus A."/>
            <person name="Zeytun A."/>
            <person name="Nolan M."/>
            <person name="Lucas S."/>
            <person name="Del Rio T.G."/>
            <person name="Tice H."/>
            <person name="Cheng J.F."/>
            <person name="Tapia R."/>
            <person name="Han C."/>
            <person name="Goodwin L."/>
            <person name="Pitluck S."/>
            <person name="Liolios K."/>
            <person name="Pagani I."/>
            <person name="Ivanova N."/>
            <person name="Huntemann M."/>
            <person name="Mavromatis K."/>
            <person name="Mikhailova N."/>
            <person name="Pati A."/>
            <person name="Chen A."/>
            <person name="Palaniappan K."/>
            <person name="Land M."/>
            <person name="Hauser L."/>
            <person name="Brambilla E.M."/>
            <person name="Rohde M."/>
            <person name="Verbarg S."/>
            <person name="Goker M."/>
            <person name="Bristow J."/>
            <person name="Eisen J.A."/>
            <person name="Markowitz V."/>
            <person name="Hugenholtz P."/>
            <person name="Kyrpides N.C."/>
            <person name="Klenk H.P."/>
            <person name="Woyke T."/>
        </authorList>
    </citation>
    <scope>NUCLEOTIDE SEQUENCE [LARGE SCALE GENOMIC DNA]</scope>
    <source>
        <strain evidence="14">ATCC 27775 / DSM 1100 / LMG 10767 / O</strain>
    </source>
</reference>
<dbReference type="Gene3D" id="3.40.1110.10">
    <property type="entry name" value="Calcium-transporting ATPase, cytoplasmic domain N"/>
    <property type="match status" value="1"/>
</dbReference>
<dbReference type="InterPro" id="IPR006068">
    <property type="entry name" value="ATPase_P-typ_cation-transptr_C"/>
</dbReference>
<dbReference type="RefSeq" id="WP_013763338.1">
    <property type="nucleotide sequence ID" value="NC_015510.1"/>
</dbReference>
<dbReference type="SFLD" id="SFLDS00003">
    <property type="entry name" value="Haloacid_Dehalogenase"/>
    <property type="match status" value="1"/>
</dbReference>
<evidence type="ECO:0000256" key="3">
    <source>
        <dbReference type="ARBA" id="ARBA00022475"/>
    </source>
</evidence>
<keyword evidence="6" id="KW-0547">Nucleotide-binding</keyword>
<evidence type="ECO:0000313" key="13">
    <source>
        <dbReference type="EMBL" id="AEE48778.1"/>
    </source>
</evidence>
<evidence type="ECO:0000256" key="7">
    <source>
        <dbReference type="ARBA" id="ARBA00022840"/>
    </source>
</evidence>
<comment type="subcellular location">
    <subcellularLocation>
        <location evidence="1">Cell membrane</location>
        <topology evidence="1">Multi-pass membrane protein</topology>
    </subcellularLocation>
</comment>
<evidence type="ECO:0000256" key="4">
    <source>
        <dbReference type="ARBA" id="ARBA00022692"/>
    </source>
</evidence>
<dbReference type="GO" id="GO:0140352">
    <property type="term" value="P:export from cell"/>
    <property type="evidence" value="ECO:0007669"/>
    <property type="project" value="UniProtKB-ARBA"/>
</dbReference>
<keyword evidence="3" id="KW-1003">Cell membrane</keyword>
<evidence type="ECO:0000256" key="11">
    <source>
        <dbReference type="SAM" id="Phobius"/>
    </source>
</evidence>
<sequence length="862" mass="93799">MTSFHTQTATQTLELLHTELNGLSAAEVVNRQNLYGANELVQKKPKPAWLMFLLQFKDFMIIILMVAAIISGMVGEMTDAIIILIIVLLNAVIGFIQEYRAEKAIDALKKMSITTAKIKRGGAVLSLSSVELVPGDVVLLEAGNAIPADLRLLEAYNLRIDESALTGESVPVDKITDTLKTADIPLGDRFNLAYKGTLLTNGRGVGVVTATGMQTELGRIAQLLQGDEADTPLKKRMTVFGKNLTYIILFICVIIFVAGWLRGEDALKMLLISISLAVAAIPEALPALMTIALARGANRMAKKNALVRKLPSVETLGSVSYICSDKTGTLTQNKMKVVNTLSSSPALESTGLSPMLLTMALNHDVQAKAENDVQGDSTEVAIVEAAIQELGFEAFQNLEQRYPRVAELPFDSDRKCMTTVHQFGTQFLVLNKGATESLLPALNSAADQKKLEELSEEWAKQGQRVLAFAYKVIPELPQPFSYETVETEVHFAGVVGIIDPPREEVKVAIVECKAAGINPVMITGDHPSTAAAIAGEIGILQAGDQTLTGVTLAQLSEEAFLDQVENTTVYARVSPDQKLRIVKALQSKGHYTAMTGDGVNDAPSLKAANIGIAMGINGTDVSKEAAHMILLDDNFATIVKAVKEGRRIYDNIRKFIKYIMTCNSAELWTIFLAPLIGLPMPLLPIHILWINLVTDGLPGLALAGEKAEADIMKRKPRGINESIFADGLGYHIIWVGLLMAGVTLGVQAWSIKTGSTHWQTMVFTVLSLSQLGHALAVRGERSFLYQQGLFSNWPLLSAVFFTFLLQLAVVYVPFLNKIFRTQPLSWQELGICVGLAAVVFHAVELEKWVKLVWRKKAATAQL</sequence>
<feature type="transmembrane region" description="Helical" evidence="11">
    <location>
        <begin position="80"/>
        <end position="101"/>
    </location>
</feature>
<reference key="2">
    <citation type="submission" date="2011-04" db="EMBL/GenBank/DDBJ databases">
        <title>Complete sequence of chromosome of Haliscomenobacter hydrossis DSM 1100.</title>
        <authorList>
            <consortium name="US DOE Joint Genome Institute (JGI-PGF)"/>
            <person name="Lucas S."/>
            <person name="Han J."/>
            <person name="Lapidus A."/>
            <person name="Bruce D."/>
            <person name="Goodwin L."/>
            <person name="Pitluck S."/>
            <person name="Peters L."/>
            <person name="Kyrpides N."/>
            <person name="Mavromatis K."/>
            <person name="Ivanova N."/>
            <person name="Ovchinnikova G."/>
            <person name="Pagani I."/>
            <person name="Daligault H."/>
            <person name="Detter J.C."/>
            <person name="Han C."/>
            <person name="Land M."/>
            <person name="Hauser L."/>
            <person name="Markowitz V."/>
            <person name="Cheng J.-F."/>
            <person name="Hugenholtz P."/>
            <person name="Woyke T."/>
            <person name="Wu D."/>
            <person name="Verbarg S."/>
            <person name="Frueling A."/>
            <person name="Brambilla E."/>
            <person name="Klenk H.-P."/>
            <person name="Eisen J.A."/>
        </authorList>
    </citation>
    <scope>NUCLEOTIDE SEQUENCE</scope>
    <source>
        <strain>DSM 1100</strain>
    </source>
</reference>